<protein>
    <recommendedName>
        <fullName evidence="2">Creatinase N-terminal domain-containing protein</fullName>
    </recommendedName>
</protein>
<comment type="caution">
    <text evidence="3">The sequence shown here is derived from an EMBL/GenBank/DDBJ whole genome shotgun (WGS) entry which is preliminary data.</text>
</comment>
<feature type="domain" description="Creatinase N-terminal" evidence="2">
    <location>
        <begin position="35"/>
        <end position="86"/>
    </location>
</feature>
<dbReference type="InterPro" id="IPR029149">
    <property type="entry name" value="Creatin/AminoP/Spt16_N"/>
</dbReference>
<feature type="region of interest" description="Disordered" evidence="1">
    <location>
        <begin position="1"/>
        <end position="24"/>
    </location>
</feature>
<dbReference type="Pfam" id="PF01321">
    <property type="entry name" value="Creatinase_N"/>
    <property type="match status" value="1"/>
</dbReference>
<dbReference type="Proteomes" id="UP001487740">
    <property type="component" value="Unassembled WGS sequence"/>
</dbReference>
<sequence length="194" mass="21567">MFGGERACSRRCSGDGSGVAEQSPGLFSAEEVEGRVNRLRHHMEQEGLAACLFTSIHNVNYYTGGFTYCAFGRPYELLVTPEKHVTISALIDGGQPRRRSPQACKACSIPMCDVKSVRRQSLTIGRKKFPGASVEADLTGQTGRARECLRDPPKAPLVPCPWKMWVNDKDQITHPKIPRRDNLTLTHRESVKRA</sequence>
<evidence type="ECO:0000256" key="1">
    <source>
        <dbReference type="SAM" id="MobiDB-lite"/>
    </source>
</evidence>
<evidence type="ECO:0000259" key="2">
    <source>
        <dbReference type="Pfam" id="PF01321"/>
    </source>
</evidence>
<dbReference type="PANTHER" id="PTHR46112">
    <property type="entry name" value="AMINOPEPTIDASE"/>
    <property type="match status" value="1"/>
</dbReference>
<accession>A0AAW0SVC7</accession>
<dbReference type="SUPFAM" id="SSF53092">
    <property type="entry name" value="Creatinase/prolidase N-terminal domain"/>
    <property type="match status" value="1"/>
</dbReference>
<keyword evidence="4" id="KW-1185">Reference proteome</keyword>
<dbReference type="InterPro" id="IPR000587">
    <property type="entry name" value="Creatinase_N"/>
</dbReference>
<dbReference type="Gene3D" id="3.40.350.10">
    <property type="entry name" value="Creatinase/prolidase N-terminal domain"/>
    <property type="match status" value="1"/>
</dbReference>
<dbReference type="PANTHER" id="PTHR46112:SF2">
    <property type="entry name" value="XAA-PRO AMINOPEPTIDASE P-RELATED"/>
    <property type="match status" value="1"/>
</dbReference>
<evidence type="ECO:0000313" key="3">
    <source>
        <dbReference type="EMBL" id="KAK8379013.1"/>
    </source>
</evidence>
<dbReference type="AlphaFoldDB" id="A0AAW0SVC7"/>
<organism evidence="3 4">
    <name type="scientific">Scylla paramamosain</name>
    <name type="common">Mud crab</name>
    <dbReference type="NCBI Taxonomy" id="85552"/>
    <lineage>
        <taxon>Eukaryota</taxon>
        <taxon>Metazoa</taxon>
        <taxon>Ecdysozoa</taxon>
        <taxon>Arthropoda</taxon>
        <taxon>Crustacea</taxon>
        <taxon>Multicrustacea</taxon>
        <taxon>Malacostraca</taxon>
        <taxon>Eumalacostraca</taxon>
        <taxon>Eucarida</taxon>
        <taxon>Decapoda</taxon>
        <taxon>Pleocyemata</taxon>
        <taxon>Brachyura</taxon>
        <taxon>Eubrachyura</taxon>
        <taxon>Portunoidea</taxon>
        <taxon>Portunidae</taxon>
        <taxon>Portuninae</taxon>
        <taxon>Scylla</taxon>
    </lineage>
</organism>
<reference evidence="3 4" key="1">
    <citation type="submission" date="2023-03" db="EMBL/GenBank/DDBJ databases">
        <title>High-quality genome of Scylla paramamosain provides insights in environmental adaptation.</title>
        <authorList>
            <person name="Zhang L."/>
        </authorList>
    </citation>
    <scope>NUCLEOTIDE SEQUENCE [LARGE SCALE GENOMIC DNA]</scope>
    <source>
        <strain evidence="3">LZ_2023a</strain>
        <tissue evidence="3">Muscle</tissue>
    </source>
</reference>
<feature type="region of interest" description="Disordered" evidence="1">
    <location>
        <begin position="173"/>
        <end position="194"/>
    </location>
</feature>
<name>A0AAW0SVC7_SCYPA</name>
<dbReference type="EMBL" id="JARAKH010000044">
    <property type="protein sequence ID" value="KAK8379013.1"/>
    <property type="molecule type" value="Genomic_DNA"/>
</dbReference>
<evidence type="ECO:0000313" key="4">
    <source>
        <dbReference type="Proteomes" id="UP001487740"/>
    </source>
</evidence>
<proteinExistence type="predicted"/>
<gene>
    <name evidence="3" type="ORF">O3P69_009633</name>
</gene>
<dbReference type="InterPro" id="IPR050659">
    <property type="entry name" value="Peptidase_M24B"/>
</dbReference>